<dbReference type="EMBL" id="VSSQ01064241">
    <property type="protein sequence ID" value="MPN17182.1"/>
    <property type="molecule type" value="Genomic_DNA"/>
</dbReference>
<dbReference type="InterPro" id="IPR008256">
    <property type="entry name" value="Peptidase_S1B"/>
</dbReference>
<dbReference type="PANTHER" id="PTHR43343:SF3">
    <property type="entry name" value="PROTEASE DO-LIKE 8, CHLOROPLASTIC"/>
    <property type="match status" value="1"/>
</dbReference>
<dbReference type="Gene3D" id="2.40.10.120">
    <property type="match status" value="1"/>
</dbReference>
<evidence type="ECO:0000256" key="1">
    <source>
        <dbReference type="ARBA" id="ARBA00022670"/>
    </source>
</evidence>
<sequence length="167" mass="17885">MVKISNDGVNFGNGSGVLIDYDEILTCYHVVNGYSYFKINYNSRDKDVTCSVQDTAPSHDAAVLTPPDKNVKPVKIGDSDEVKVGDKVYVISCPEGEKNVVTEGEVLKTNSFINFRIGFEISPITKGGSSGGACFNAKGELIGIVQSGDDVSTFIVPINSIRQALAE</sequence>
<dbReference type="Pfam" id="PF13365">
    <property type="entry name" value="Trypsin_2"/>
    <property type="match status" value="1"/>
</dbReference>
<evidence type="ECO:0000256" key="3">
    <source>
        <dbReference type="ARBA" id="ARBA00022825"/>
    </source>
</evidence>
<organism evidence="4">
    <name type="scientific">bioreactor metagenome</name>
    <dbReference type="NCBI Taxonomy" id="1076179"/>
    <lineage>
        <taxon>unclassified sequences</taxon>
        <taxon>metagenomes</taxon>
        <taxon>ecological metagenomes</taxon>
    </lineage>
</organism>
<evidence type="ECO:0000313" key="4">
    <source>
        <dbReference type="EMBL" id="MPN17182.1"/>
    </source>
</evidence>
<gene>
    <name evidence="4" type="primary">htrA_9</name>
    <name evidence="4" type="ORF">SDC9_164532</name>
</gene>
<dbReference type="InterPro" id="IPR051201">
    <property type="entry name" value="Chloro_Bact_Ser_Proteases"/>
</dbReference>
<reference evidence="4" key="1">
    <citation type="submission" date="2019-08" db="EMBL/GenBank/DDBJ databases">
        <authorList>
            <person name="Kucharzyk K."/>
            <person name="Murdoch R.W."/>
            <person name="Higgins S."/>
            <person name="Loffler F."/>
        </authorList>
    </citation>
    <scope>NUCLEOTIDE SEQUENCE</scope>
</reference>
<keyword evidence="2" id="KW-0378">Hydrolase</keyword>
<dbReference type="PANTHER" id="PTHR43343">
    <property type="entry name" value="PEPTIDASE S12"/>
    <property type="match status" value="1"/>
</dbReference>
<keyword evidence="1 4" id="KW-0645">Protease</keyword>
<dbReference type="GO" id="GO:0008236">
    <property type="term" value="F:serine-type peptidase activity"/>
    <property type="evidence" value="ECO:0007669"/>
    <property type="project" value="UniProtKB-KW"/>
</dbReference>
<dbReference type="InterPro" id="IPR009003">
    <property type="entry name" value="Peptidase_S1_PA"/>
</dbReference>
<dbReference type="PRINTS" id="PR00839">
    <property type="entry name" value="V8PROTEASE"/>
</dbReference>
<dbReference type="GO" id="GO:0006508">
    <property type="term" value="P:proteolysis"/>
    <property type="evidence" value="ECO:0007669"/>
    <property type="project" value="UniProtKB-KW"/>
</dbReference>
<name>A0A645FU62_9ZZZZ</name>
<keyword evidence="3" id="KW-0720">Serine protease</keyword>
<dbReference type="AlphaFoldDB" id="A0A645FU62"/>
<accession>A0A645FU62</accession>
<proteinExistence type="predicted"/>
<protein>
    <submittedName>
        <fullName evidence="4">Putative serine protease HtrA</fullName>
    </submittedName>
</protein>
<dbReference type="SUPFAM" id="SSF50494">
    <property type="entry name" value="Trypsin-like serine proteases"/>
    <property type="match status" value="1"/>
</dbReference>
<evidence type="ECO:0000256" key="2">
    <source>
        <dbReference type="ARBA" id="ARBA00022801"/>
    </source>
</evidence>
<comment type="caution">
    <text evidence="4">The sequence shown here is derived from an EMBL/GenBank/DDBJ whole genome shotgun (WGS) entry which is preliminary data.</text>
</comment>